<accession>A0A917UWC8</accession>
<name>A0A917UWC8_9DEIO</name>
<comment type="caution">
    <text evidence="2">The sequence shown here is derived from an EMBL/GenBank/DDBJ whole genome shotgun (WGS) entry which is preliminary data.</text>
</comment>
<organism evidence="2 3">
    <name type="scientific">Deinococcus aquiradiocola</name>
    <dbReference type="NCBI Taxonomy" id="393059"/>
    <lineage>
        <taxon>Bacteria</taxon>
        <taxon>Thermotogati</taxon>
        <taxon>Deinococcota</taxon>
        <taxon>Deinococci</taxon>
        <taxon>Deinococcales</taxon>
        <taxon>Deinococcaceae</taxon>
        <taxon>Deinococcus</taxon>
    </lineage>
</organism>
<reference evidence="2" key="2">
    <citation type="submission" date="2020-09" db="EMBL/GenBank/DDBJ databases">
        <authorList>
            <person name="Sun Q."/>
            <person name="Ohkuma M."/>
        </authorList>
    </citation>
    <scope>NUCLEOTIDE SEQUENCE</scope>
    <source>
        <strain evidence="2">JCM 14371</strain>
    </source>
</reference>
<protein>
    <submittedName>
        <fullName evidence="2">Uncharacterized protein</fullName>
    </submittedName>
</protein>
<dbReference type="EMBL" id="BMOE01000032">
    <property type="protein sequence ID" value="GGJ90223.1"/>
    <property type="molecule type" value="Genomic_DNA"/>
</dbReference>
<gene>
    <name evidence="2" type="ORF">GCM10008939_37660</name>
</gene>
<evidence type="ECO:0000256" key="1">
    <source>
        <dbReference type="SAM" id="MobiDB-lite"/>
    </source>
</evidence>
<sequence length="53" mass="5681">MTQHTPDAHTEADHDAQRHPEGNTPGHIGAPEVGLPVDDGQPSGEQNDDTERD</sequence>
<evidence type="ECO:0000313" key="3">
    <source>
        <dbReference type="Proteomes" id="UP000635726"/>
    </source>
</evidence>
<proteinExistence type="predicted"/>
<dbReference type="Proteomes" id="UP000635726">
    <property type="component" value="Unassembled WGS sequence"/>
</dbReference>
<keyword evidence="3" id="KW-1185">Reference proteome</keyword>
<evidence type="ECO:0000313" key="2">
    <source>
        <dbReference type="EMBL" id="GGJ90223.1"/>
    </source>
</evidence>
<feature type="compositionally biased region" description="Basic and acidic residues" evidence="1">
    <location>
        <begin position="1"/>
        <end position="21"/>
    </location>
</feature>
<dbReference type="AlphaFoldDB" id="A0A917UWC8"/>
<feature type="region of interest" description="Disordered" evidence="1">
    <location>
        <begin position="1"/>
        <end position="53"/>
    </location>
</feature>
<dbReference type="RefSeq" id="WP_188964866.1">
    <property type="nucleotide sequence ID" value="NZ_BMOE01000032.1"/>
</dbReference>
<reference evidence="2" key="1">
    <citation type="journal article" date="2014" name="Int. J. Syst. Evol. Microbiol.">
        <title>Complete genome sequence of Corynebacterium casei LMG S-19264T (=DSM 44701T), isolated from a smear-ripened cheese.</title>
        <authorList>
            <consortium name="US DOE Joint Genome Institute (JGI-PGF)"/>
            <person name="Walter F."/>
            <person name="Albersmeier A."/>
            <person name="Kalinowski J."/>
            <person name="Ruckert C."/>
        </authorList>
    </citation>
    <scope>NUCLEOTIDE SEQUENCE</scope>
    <source>
        <strain evidence="2">JCM 14371</strain>
    </source>
</reference>